<proteinExistence type="inferred from homology"/>
<dbReference type="InterPro" id="IPR002129">
    <property type="entry name" value="PyrdxlP-dep_de-COase"/>
</dbReference>
<evidence type="ECO:0000313" key="11">
    <source>
        <dbReference type="Proteomes" id="UP000018144"/>
    </source>
</evidence>
<dbReference type="InterPro" id="IPR010107">
    <property type="entry name" value="Glutamate_decarboxylase"/>
</dbReference>
<keyword evidence="9" id="KW-0210">Decarboxylase</keyword>
<evidence type="ECO:0000256" key="6">
    <source>
        <dbReference type="ARBA" id="ARBA00048868"/>
    </source>
</evidence>
<evidence type="ECO:0000256" key="4">
    <source>
        <dbReference type="ARBA" id="ARBA00022898"/>
    </source>
</evidence>
<dbReference type="AlphaFoldDB" id="U4LVK1"/>
<dbReference type="EC" id="4.1.1.15" evidence="3 9"/>
<evidence type="ECO:0000256" key="8">
    <source>
        <dbReference type="RuleBase" id="RU000382"/>
    </source>
</evidence>
<comment type="similarity">
    <text evidence="2 8">Belongs to the group II decarboxylase family.</text>
</comment>
<comment type="catalytic activity">
    <reaction evidence="6 9">
        <text>L-glutamate + H(+) = 4-aminobutanoate + CO2</text>
        <dbReference type="Rhea" id="RHEA:17785"/>
        <dbReference type="ChEBI" id="CHEBI:15378"/>
        <dbReference type="ChEBI" id="CHEBI:16526"/>
        <dbReference type="ChEBI" id="CHEBI:29985"/>
        <dbReference type="ChEBI" id="CHEBI:59888"/>
        <dbReference type="EC" id="4.1.1.15"/>
    </reaction>
</comment>
<keyword evidence="5 8" id="KW-0456">Lyase</keyword>
<reference evidence="10 11" key="1">
    <citation type="journal article" date="2013" name="PLoS Genet.">
        <title>The genome and development-dependent transcriptomes of Pyronema confluens: a window into fungal evolution.</title>
        <authorList>
            <person name="Traeger S."/>
            <person name="Altegoer F."/>
            <person name="Freitag M."/>
            <person name="Gabaldon T."/>
            <person name="Kempken F."/>
            <person name="Kumar A."/>
            <person name="Marcet-Houben M."/>
            <person name="Poggeler S."/>
            <person name="Stajich J.E."/>
            <person name="Nowrousian M."/>
        </authorList>
    </citation>
    <scope>NUCLEOTIDE SEQUENCE [LARGE SCALE GENOMIC DNA]</scope>
    <source>
        <strain evidence="11">CBS 100304</strain>
        <tissue evidence="10">Vegetative mycelium</tissue>
    </source>
</reference>
<dbReference type="OrthoDB" id="5152799at2759"/>
<dbReference type="Pfam" id="PF00282">
    <property type="entry name" value="Pyridoxal_deC"/>
    <property type="match status" value="1"/>
</dbReference>
<evidence type="ECO:0000256" key="3">
    <source>
        <dbReference type="ARBA" id="ARBA00012421"/>
    </source>
</evidence>
<dbReference type="InterPro" id="IPR015424">
    <property type="entry name" value="PyrdxlP-dep_Trfase"/>
</dbReference>
<dbReference type="GO" id="GO:0004351">
    <property type="term" value="F:glutamate decarboxylase activity"/>
    <property type="evidence" value="ECO:0007669"/>
    <property type="project" value="UniProtKB-EC"/>
</dbReference>
<evidence type="ECO:0000256" key="5">
    <source>
        <dbReference type="ARBA" id="ARBA00023239"/>
    </source>
</evidence>
<comment type="cofactor">
    <cofactor evidence="1 7 8">
        <name>pyridoxal 5'-phosphate</name>
        <dbReference type="ChEBI" id="CHEBI:597326"/>
    </cofactor>
</comment>
<dbReference type="InterPro" id="IPR015421">
    <property type="entry name" value="PyrdxlP-dep_Trfase_major"/>
</dbReference>
<dbReference type="STRING" id="1076935.U4LVK1"/>
<evidence type="ECO:0000256" key="1">
    <source>
        <dbReference type="ARBA" id="ARBA00001933"/>
    </source>
</evidence>
<dbReference type="GO" id="GO:0030170">
    <property type="term" value="F:pyridoxal phosphate binding"/>
    <property type="evidence" value="ECO:0007669"/>
    <property type="project" value="InterPro"/>
</dbReference>
<keyword evidence="11" id="KW-1185">Reference proteome</keyword>
<dbReference type="GO" id="GO:0005829">
    <property type="term" value="C:cytosol"/>
    <property type="evidence" value="ECO:0007669"/>
    <property type="project" value="TreeGrafter"/>
</dbReference>
<sequence length="554" mass="61734">MSLSKHVDPDELIASLRSSPALHRPLDSLSNASPPSTHHVYTGRYQSSLTIPKFRIPTEGCSPHTIYQLLHDELDLDGRPNLNLASFVNTYMDPYADRLMSENIAKNLADADEYPVVQSIHARCISMLANLWNIPKGETAVGTATTGSSEAIHLGGLAMKRLWQEKRRKEGKSTEKPNILMGNNCQVALEKFARYFEVEARILPVSKESNWCLDPKLVAENVDENTIGVFVILGSTYTGHYEPVEEVSKVLDEYQERTGHDIPIHVDGASGAMVAPFTGAGGMKWDFQVDRVHSISTSGHKFGLVYAGLGWQIWRDQKWLPKDLIFELHYLGGTEQTFTLNFSRPGGQVIAQYFNFLSLGEEGYRSIMQNALTNARILSKALEKSGWYVCESDIHRERGGAWEKLKEKLGTEDAEGYRPGLPVVAFRLSDEFRREFPHVKQQSVSTLLRVKGYIIPNYALPPNGENIEILRVVVRESMGADLMDMLIADILSTTETLMNSDEVDLASFAQAQAPRLERSVTSMGHGGWLKSKGWFGKKGGGDHKRGGTVFNTTC</sequence>
<dbReference type="EMBL" id="HF936586">
    <property type="protein sequence ID" value="CCX34637.1"/>
    <property type="molecule type" value="Genomic_DNA"/>
</dbReference>
<dbReference type="Gene3D" id="4.10.280.50">
    <property type="match status" value="1"/>
</dbReference>
<evidence type="ECO:0000313" key="10">
    <source>
        <dbReference type="EMBL" id="CCX34637.1"/>
    </source>
</evidence>
<name>U4LVK1_PYROM</name>
<dbReference type="PANTHER" id="PTHR43321:SF3">
    <property type="entry name" value="GLUTAMATE DECARBOXYLASE"/>
    <property type="match status" value="1"/>
</dbReference>
<feature type="modified residue" description="N6-(pyridoxal phosphate)lysine" evidence="7">
    <location>
        <position position="301"/>
    </location>
</feature>
<accession>U4LVK1</accession>
<dbReference type="FunFam" id="3.40.640.10:FF:000017">
    <property type="entry name" value="Glutamate decarboxylase"/>
    <property type="match status" value="1"/>
</dbReference>
<evidence type="ECO:0000256" key="9">
    <source>
        <dbReference type="RuleBase" id="RU361171"/>
    </source>
</evidence>
<gene>
    <name evidence="10" type="ORF">PCON_04120</name>
</gene>
<dbReference type="Gene3D" id="3.90.1150.160">
    <property type="match status" value="1"/>
</dbReference>
<organism evidence="10 11">
    <name type="scientific">Pyronema omphalodes (strain CBS 100304)</name>
    <name type="common">Pyronema confluens</name>
    <dbReference type="NCBI Taxonomy" id="1076935"/>
    <lineage>
        <taxon>Eukaryota</taxon>
        <taxon>Fungi</taxon>
        <taxon>Dikarya</taxon>
        <taxon>Ascomycota</taxon>
        <taxon>Pezizomycotina</taxon>
        <taxon>Pezizomycetes</taxon>
        <taxon>Pezizales</taxon>
        <taxon>Pyronemataceae</taxon>
        <taxon>Pyronema</taxon>
    </lineage>
</organism>
<evidence type="ECO:0000256" key="7">
    <source>
        <dbReference type="PIRSR" id="PIRSR602129-50"/>
    </source>
</evidence>
<dbReference type="OMA" id="KNIMQNC"/>
<dbReference type="FunFam" id="4.10.280.50:FF:000001">
    <property type="entry name" value="Glutamate decarboxylase"/>
    <property type="match status" value="1"/>
</dbReference>
<dbReference type="Proteomes" id="UP000018144">
    <property type="component" value="Unassembled WGS sequence"/>
</dbReference>
<protein>
    <recommendedName>
        <fullName evidence="3 9">Glutamate decarboxylase</fullName>
        <ecNumber evidence="3 9">4.1.1.15</ecNumber>
    </recommendedName>
</protein>
<dbReference type="GO" id="GO:0006538">
    <property type="term" value="P:L-glutamate catabolic process"/>
    <property type="evidence" value="ECO:0007669"/>
    <property type="project" value="TreeGrafter"/>
</dbReference>
<keyword evidence="4 7" id="KW-0663">Pyridoxal phosphate</keyword>
<evidence type="ECO:0000256" key="2">
    <source>
        <dbReference type="ARBA" id="ARBA00009533"/>
    </source>
</evidence>
<dbReference type="Gene3D" id="3.40.640.10">
    <property type="entry name" value="Type I PLP-dependent aspartate aminotransferase-like (Major domain)"/>
    <property type="match status" value="1"/>
</dbReference>
<dbReference type="eggNOG" id="KOG1383">
    <property type="taxonomic scope" value="Eukaryota"/>
</dbReference>
<dbReference type="PANTHER" id="PTHR43321">
    <property type="entry name" value="GLUTAMATE DECARBOXYLASE"/>
    <property type="match status" value="1"/>
</dbReference>
<dbReference type="SUPFAM" id="SSF53383">
    <property type="entry name" value="PLP-dependent transferases"/>
    <property type="match status" value="1"/>
</dbReference>
<dbReference type="NCBIfam" id="TIGR01788">
    <property type="entry name" value="Glu-decarb-GAD"/>
    <property type="match status" value="1"/>
</dbReference>